<keyword evidence="4" id="KW-0449">Lipoprotein</keyword>
<keyword evidence="2" id="KW-0472">Membrane</keyword>
<dbReference type="InterPro" id="IPR008691">
    <property type="entry name" value="LpqH"/>
</dbReference>
<dbReference type="EMBL" id="JAADZU010000012">
    <property type="protein sequence ID" value="NDK89096.1"/>
    <property type="molecule type" value="Genomic_DNA"/>
</dbReference>
<evidence type="ECO:0000256" key="3">
    <source>
        <dbReference type="SAM" id="MobiDB-lite"/>
    </source>
</evidence>
<sequence length="167" mass="16038">MLTACGSDDSDSATATSATTGATTTGTSTTTESDETSSTSTTDATETGSASVGRDASVVVDGDDVDLGDATVGCTEGGGRVTIGISGADIGAVGAVVTSGDSPEVESAGLGSVDGVTLAYQKDAGDGSGAATKKGDTYTIKGKATGIDISNPTSVVTKSYEITVTCP</sequence>
<keyword evidence="1" id="KW-1003">Cell membrane</keyword>
<dbReference type="GO" id="GO:0016020">
    <property type="term" value="C:membrane"/>
    <property type="evidence" value="ECO:0007669"/>
    <property type="project" value="InterPro"/>
</dbReference>
<dbReference type="Pfam" id="PF05481">
    <property type="entry name" value="Myco_19_kDa"/>
    <property type="match status" value="1"/>
</dbReference>
<evidence type="ECO:0000313" key="4">
    <source>
        <dbReference type="EMBL" id="NDK89096.1"/>
    </source>
</evidence>
<protein>
    <submittedName>
        <fullName evidence="4">Lipoprotein LpqH</fullName>
    </submittedName>
</protein>
<gene>
    <name evidence="4" type="ORF">GYA93_05800</name>
</gene>
<feature type="region of interest" description="Disordered" evidence="3">
    <location>
        <begin position="1"/>
        <end position="57"/>
    </location>
</feature>
<proteinExistence type="predicted"/>
<evidence type="ECO:0000256" key="2">
    <source>
        <dbReference type="ARBA" id="ARBA00023136"/>
    </source>
</evidence>
<organism evidence="4 5">
    <name type="scientific">Gordonia desulfuricans</name>
    <dbReference type="NCBI Taxonomy" id="89051"/>
    <lineage>
        <taxon>Bacteria</taxon>
        <taxon>Bacillati</taxon>
        <taxon>Actinomycetota</taxon>
        <taxon>Actinomycetes</taxon>
        <taxon>Mycobacteriales</taxon>
        <taxon>Gordoniaceae</taxon>
        <taxon>Gordonia</taxon>
    </lineage>
</organism>
<feature type="compositionally biased region" description="Low complexity" evidence="3">
    <location>
        <begin position="12"/>
        <end position="57"/>
    </location>
</feature>
<name>A0A7K3LLH6_9ACTN</name>
<evidence type="ECO:0000256" key="1">
    <source>
        <dbReference type="ARBA" id="ARBA00022475"/>
    </source>
</evidence>
<comment type="caution">
    <text evidence="4">The sequence shown here is derived from an EMBL/GenBank/DDBJ whole genome shotgun (WGS) entry which is preliminary data.</text>
</comment>
<evidence type="ECO:0000313" key="5">
    <source>
        <dbReference type="Proteomes" id="UP000466307"/>
    </source>
</evidence>
<keyword evidence="5" id="KW-1185">Reference proteome</keyword>
<dbReference type="Proteomes" id="UP000466307">
    <property type="component" value="Unassembled WGS sequence"/>
</dbReference>
<reference evidence="4 5" key="1">
    <citation type="submission" date="2020-01" db="EMBL/GenBank/DDBJ databases">
        <title>Investigation of new actinobacteria for the biodesulphurisation of diesel fuel.</title>
        <authorList>
            <person name="Athi Narayanan S.M."/>
        </authorList>
    </citation>
    <scope>NUCLEOTIDE SEQUENCE [LARGE SCALE GENOMIC DNA]</scope>
    <source>
        <strain evidence="4 5">213E</strain>
    </source>
</reference>
<dbReference type="AlphaFoldDB" id="A0A7K3LLH6"/>
<accession>A0A7K3LLH6</accession>